<gene>
    <name evidence="2" type="ORF">F511_22316</name>
</gene>
<dbReference type="AlphaFoldDB" id="A0A2Z7CBK5"/>
<keyword evidence="3" id="KW-1185">Reference proteome</keyword>
<name>A0A2Z7CBK5_9LAMI</name>
<protein>
    <submittedName>
        <fullName evidence="2">Leucine Rich Repeat family protein</fullName>
    </submittedName>
</protein>
<evidence type="ECO:0000256" key="1">
    <source>
        <dbReference type="SAM" id="MobiDB-lite"/>
    </source>
</evidence>
<evidence type="ECO:0000313" key="3">
    <source>
        <dbReference type="Proteomes" id="UP000250235"/>
    </source>
</evidence>
<feature type="compositionally biased region" description="Basic residues" evidence="1">
    <location>
        <begin position="100"/>
        <end position="111"/>
    </location>
</feature>
<feature type="compositionally biased region" description="Polar residues" evidence="1">
    <location>
        <begin position="252"/>
        <end position="262"/>
    </location>
</feature>
<reference evidence="2 3" key="1">
    <citation type="journal article" date="2015" name="Proc. Natl. Acad. Sci. U.S.A.">
        <title>The resurrection genome of Boea hygrometrica: A blueprint for survival of dehydration.</title>
        <authorList>
            <person name="Xiao L."/>
            <person name="Yang G."/>
            <person name="Zhang L."/>
            <person name="Yang X."/>
            <person name="Zhao S."/>
            <person name="Ji Z."/>
            <person name="Zhou Q."/>
            <person name="Hu M."/>
            <person name="Wang Y."/>
            <person name="Chen M."/>
            <person name="Xu Y."/>
            <person name="Jin H."/>
            <person name="Xiao X."/>
            <person name="Hu G."/>
            <person name="Bao F."/>
            <person name="Hu Y."/>
            <person name="Wan P."/>
            <person name="Li L."/>
            <person name="Deng X."/>
            <person name="Kuang T."/>
            <person name="Xiang C."/>
            <person name="Zhu J.K."/>
            <person name="Oliver M.J."/>
            <person name="He Y."/>
        </authorList>
    </citation>
    <scope>NUCLEOTIDE SEQUENCE [LARGE SCALE GENOMIC DNA]</scope>
    <source>
        <strain evidence="3">cv. XS01</strain>
    </source>
</reference>
<feature type="region of interest" description="Disordered" evidence="1">
    <location>
        <begin position="28"/>
        <end position="139"/>
    </location>
</feature>
<sequence length="421" mass="45443">MKSRKQVSLVGTRSPIKRSWTRIISAIHDPQKAQQSQNFKIDHNGPISNTGPKTSRAARDRPEPNPRRIQPSRHRRSGGATTKSHARRKATHAAATSAALHRHRAPSRGAHRSANIAPQRPASVAQPRPQGATAALQSRDKARHCAAIVGETQRRIQAATSGHLCNPFARGRSHAQPIVVRPVRNVLRGVADKRTSRAHVGAAARGGGRLLKAFDSISNLKRDITSIRSTTRCETPSSACTRRPDEIGADGFSSSSWPEQFSATQGGGGGGGTRAAAAAAYERREGAAAKLRKSHSPKSSSHSQRIELSTVQESRIQYLCDPQWFRDTASRGPTTIVAPESQFQTCPSDHDQARAGLGRISSELNLFVESELICVWNSSELNGFVDRGESVPIASCFEDNDVVANNLGILLYERSLLGAGV</sequence>
<evidence type="ECO:0000313" key="2">
    <source>
        <dbReference type="EMBL" id="KZV41688.1"/>
    </source>
</evidence>
<proteinExistence type="predicted"/>
<dbReference type="EMBL" id="KQ999405">
    <property type="protein sequence ID" value="KZV41688.1"/>
    <property type="molecule type" value="Genomic_DNA"/>
</dbReference>
<feature type="region of interest" description="Disordered" evidence="1">
    <location>
        <begin position="234"/>
        <end position="307"/>
    </location>
</feature>
<accession>A0A2Z7CBK5</accession>
<organism evidence="2 3">
    <name type="scientific">Dorcoceras hygrometricum</name>
    <dbReference type="NCBI Taxonomy" id="472368"/>
    <lineage>
        <taxon>Eukaryota</taxon>
        <taxon>Viridiplantae</taxon>
        <taxon>Streptophyta</taxon>
        <taxon>Embryophyta</taxon>
        <taxon>Tracheophyta</taxon>
        <taxon>Spermatophyta</taxon>
        <taxon>Magnoliopsida</taxon>
        <taxon>eudicotyledons</taxon>
        <taxon>Gunneridae</taxon>
        <taxon>Pentapetalae</taxon>
        <taxon>asterids</taxon>
        <taxon>lamiids</taxon>
        <taxon>Lamiales</taxon>
        <taxon>Gesneriaceae</taxon>
        <taxon>Didymocarpoideae</taxon>
        <taxon>Trichosporeae</taxon>
        <taxon>Loxocarpinae</taxon>
        <taxon>Dorcoceras</taxon>
    </lineage>
</organism>
<dbReference type="Proteomes" id="UP000250235">
    <property type="component" value="Unassembled WGS sequence"/>
</dbReference>
<feature type="compositionally biased region" description="Basic and acidic residues" evidence="1">
    <location>
        <begin position="57"/>
        <end position="66"/>
    </location>
</feature>